<gene>
    <name evidence="8" type="ORF">J2S39_001358</name>
</gene>
<feature type="transmembrane region" description="Helical" evidence="6">
    <location>
        <begin position="190"/>
        <end position="210"/>
    </location>
</feature>
<dbReference type="Pfam" id="PF00528">
    <property type="entry name" value="BPD_transp_1"/>
    <property type="match status" value="1"/>
</dbReference>
<accession>A0ABU1ZZJ9</accession>
<sequence length="227" mass="23675">MNFLLEAVRHLLDPANTAVLTQRVGEHLLYSFLALAIAMAVGLPLGLWLGHRRTGSSAILAFSGALRAMPTLGLLTFLTVQLSFGIRLPLIPAIIVLVILAIPPVLANSFSGIAAIPATIVDSARAVGHTEFQILSRVELPLAGATIVGGVRSGMVQVMASATVASYIGLGGLGRLILDGLAVQDYARMVAGALVIIALTLLIDAALAVVQRAVRPAGVRGRSPRRR</sequence>
<dbReference type="CDD" id="cd06261">
    <property type="entry name" value="TM_PBP2"/>
    <property type="match status" value="1"/>
</dbReference>
<keyword evidence="9" id="KW-1185">Reference proteome</keyword>
<evidence type="ECO:0000256" key="1">
    <source>
        <dbReference type="ARBA" id="ARBA00004141"/>
    </source>
</evidence>
<feature type="transmembrane region" description="Helical" evidence="6">
    <location>
        <begin position="158"/>
        <end position="178"/>
    </location>
</feature>
<dbReference type="InterPro" id="IPR051204">
    <property type="entry name" value="ABC_transp_perm/SBD"/>
</dbReference>
<evidence type="ECO:0000256" key="3">
    <source>
        <dbReference type="ARBA" id="ARBA00022692"/>
    </source>
</evidence>
<comment type="caution">
    <text evidence="8">The sequence shown here is derived from an EMBL/GenBank/DDBJ whole genome shotgun (WGS) entry which is preliminary data.</text>
</comment>
<keyword evidence="5 6" id="KW-0472">Membrane</keyword>
<evidence type="ECO:0000256" key="4">
    <source>
        <dbReference type="ARBA" id="ARBA00022989"/>
    </source>
</evidence>
<evidence type="ECO:0000256" key="2">
    <source>
        <dbReference type="ARBA" id="ARBA00022448"/>
    </source>
</evidence>
<proteinExistence type="inferred from homology"/>
<dbReference type="EMBL" id="JAVDXZ010000001">
    <property type="protein sequence ID" value="MDR7329682.1"/>
    <property type="molecule type" value="Genomic_DNA"/>
</dbReference>
<organism evidence="8 9">
    <name type="scientific">Corynebacterium guangdongense</name>
    <dbReference type="NCBI Taxonomy" id="1783348"/>
    <lineage>
        <taxon>Bacteria</taxon>
        <taxon>Bacillati</taxon>
        <taxon>Actinomycetota</taxon>
        <taxon>Actinomycetes</taxon>
        <taxon>Mycobacteriales</taxon>
        <taxon>Corynebacteriaceae</taxon>
        <taxon>Corynebacterium</taxon>
    </lineage>
</organism>
<dbReference type="SUPFAM" id="SSF161098">
    <property type="entry name" value="MetI-like"/>
    <property type="match status" value="1"/>
</dbReference>
<name>A0ABU1ZZJ9_9CORY</name>
<dbReference type="InterPro" id="IPR000515">
    <property type="entry name" value="MetI-like"/>
</dbReference>
<evidence type="ECO:0000256" key="5">
    <source>
        <dbReference type="ARBA" id="ARBA00023136"/>
    </source>
</evidence>
<dbReference type="PANTHER" id="PTHR30177:SF33">
    <property type="entry name" value="POSSIBLE OSMOPROTECTANT (GLYCINE BETAINE_CARNITINE_CHOLINE_L-PROLINE) TRANSPORT INTEGRAL MEMBRANE PROTEIN ABC TRANSPORTER PROZ"/>
    <property type="match status" value="1"/>
</dbReference>
<comment type="subcellular location">
    <subcellularLocation>
        <location evidence="6">Cell membrane</location>
        <topology evidence="6">Multi-pass membrane protein</topology>
    </subcellularLocation>
    <subcellularLocation>
        <location evidence="1">Membrane</location>
        <topology evidence="1">Multi-pass membrane protein</topology>
    </subcellularLocation>
</comment>
<protein>
    <submittedName>
        <fullName evidence="8">Osmoprotectant transport system permease protein</fullName>
    </submittedName>
</protein>
<dbReference type="InterPro" id="IPR035906">
    <property type="entry name" value="MetI-like_sf"/>
</dbReference>
<dbReference type="PROSITE" id="PS50928">
    <property type="entry name" value="ABC_TM1"/>
    <property type="match status" value="1"/>
</dbReference>
<evidence type="ECO:0000313" key="9">
    <source>
        <dbReference type="Proteomes" id="UP001180840"/>
    </source>
</evidence>
<reference evidence="8" key="1">
    <citation type="submission" date="2023-07" db="EMBL/GenBank/DDBJ databases">
        <title>Sequencing the genomes of 1000 actinobacteria strains.</title>
        <authorList>
            <person name="Klenk H.-P."/>
        </authorList>
    </citation>
    <scope>NUCLEOTIDE SEQUENCE</scope>
    <source>
        <strain evidence="8">DSM 107476</strain>
    </source>
</reference>
<feature type="transmembrane region" description="Helical" evidence="6">
    <location>
        <begin position="28"/>
        <end position="50"/>
    </location>
</feature>
<feature type="domain" description="ABC transmembrane type-1" evidence="7">
    <location>
        <begin position="24"/>
        <end position="207"/>
    </location>
</feature>
<dbReference type="RefSeq" id="WP_290194676.1">
    <property type="nucleotide sequence ID" value="NZ_CP047654.1"/>
</dbReference>
<keyword evidence="3 6" id="KW-0812">Transmembrane</keyword>
<feature type="transmembrane region" description="Helical" evidence="6">
    <location>
        <begin position="86"/>
        <end position="107"/>
    </location>
</feature>
<keyword evidence="4 6" id="KW-1133">Transmembrane helix</keyword>
<keyword evidence="2 6" id="KW-0813">Transport</keyword>
<feature type="transmembrane region" description="Helical" evidence="6">
    <location>
        <begin position="57"/>
        <end position="80"/>
    </location>
</feature>
<evidence type="ECO:0000313" key="8">
    <source>
        <dbReference type="EMBL" id="MDR7329682.1"/>
    </source>
</evidence>
<dbReference type="Proteomes" id="UP001180840">
    <property type="component" value="Unassembled WGS sequence"/>
</dbReference>
<comment type="similarity">
    <text evidence="6">Belongs to the binding-protein-dependent transport system permease family.</text>
</comment>
<dbReference type="Gene3D" id="1.10.3720.10">
    <property type="entry name" value="MetI-like"/>
    <property type="match status" value="1"/>
</dbReference>
<evidence type="ECO:0000256" key="6">
    <source>
        <dbReference type="RuleBase" id="RU363032"/>
    </source>
</evidence>
<dbReference type="PANTHER" id="PTHR30177">
    <property type="entry name" value="GLYCINE BETAINE/L-PROLINE TRANSPORT SYSTEM PERMEASE PROTEIN PROW"/>
    <property type="match status" value="1"/>
</dbReference>
<evidence type="ECO:0000259" key="7">
    <source>
        <dbReference type="PROSITE" id="PS50928"/>
    </source>
</evidence>